<evidence type="ECO:0000256" key="1">
    <source>
        <dbReference type="SAM" id="MobiDB-lite"/>
    </source>
</evidence>
<reference evidence="4 5" key="1">
    <citation type="submission" date="2015-01" db="EMBL/GenBank/DDBJ databases">
        <title>Evolution of Trichinella species and genotypes.</title>
        <authorList>
            <person name="Korhonen P.K."/>
            <person name="Edoardo P."/>
            <person name="Giuseppe L.R."/>
            <person name="Gasser R.B."/>
        </authorList>
    </citation>
    <scope>NUCLEOTIDE SEQUENCE [LARGE SCALE GENOMIC DNA]</scope>
    <source>
        <strain evidence="2">ISS13</strain>
        <strain evidence="3">ISS588</strain>
    </source>
</reference>
<sequence>MTAIIKRERMAGHTHNFRNDNHLSGRAKAG</sequence>
<organism evidence="3 5">
    <name type="scientific">Trichinella pseudospiralis</name>
    <name type="common">Parasitic roundworm</name>
    <dbReference type="NCBI Taxonomy" id="6337"/>
    <lineage>
        <taxon>Eukaryota</taxon>
        <taxon>Metazoa</taxon>
        <taxon>Ecdysozoa</taxon>
        <taxon>Nematoda</taxon>
        <taxon>Enoplea</taxon>
        <taxon>Dorylaimia</taxon>
        <taxon>Trichinellida</taxon>
        <taxon>Trichinellidae</taxon>
        <taxon>Trichinella</taxon>
    </lineage>
</organism>
<evidence type="ECO:0000313" key="3">
    <source>
        <dbReference type="EMBL" id="KRY95815.1"/>
    </source>
</evidence>
<dbReference type="EMBL" id="JYDS01003770">
    <property type="protein sequence ID" value="KRY95815.1"/>
    <property type="molecule type" value="Genomic_DNA"/>
</dbReference>
<accession>A0A0V1GC08</accession>
<evidence type="ECO:0000313" key="5">
    <source>
        <dbReference type="Proteomes" id="UP000054805"/>
    </source>
</evidence>
<dbReference type="Proteomes" id="UP000054805">
    <property type="component" value="Unassembled WGS sequence"/>
</dbReference>
<dbReference type="EMBL" id="JYDR01002597">
    <property type="protein sequence ID" value="KRY62154.1"/>
    <property type="molecule type" value="Genomic_DNA"/>
</dbReference>
<protein>
    <submittedName>
        <fullName evidence="3">Uncharacterized protein</fullName>
    </submittedName>
</protein>
<keyword evidence="5" id="KW-1185">Reference proteome</keyword>
<proteinExistence type="predicted"/>
<evidence type="ECO:0000313" key="2">
    <source>
        <dbReference type="EMBL" id="KRY62154.1"/>
    </source>
</evidence>
<dbReference type="Proteomes" id="UP000054632">
    <property type="component" value="Unassembled WGS sequence"/>
</dbReference>
<name>A0A0V1GC08_TRIPS</name>
<gene>
    <name evidence="2" type="ORF">T4A_3272</name>
    <name evidence="3" type="ORF">T4B_14047</name>
</gene>
<dbReference type="AlphaFoldDB" id="A0A0V1GC08"/>
<comment type="caution">
    <text evidence="3">The sequence shown here is derived from an EMBL/GenBank/DDBJ whole genome shotgun (WGS) entry which is preliminary data.</text>
</comment>
<feature type="region of interest" description="Disordered" evidence="1">
    <location>
        <begin position="1"/>
        <end position="30"/>
    </location>
</feature>
<feature type="compositionally biased region" description="Basic and acidic residues" evidence="1">
    <location>
        <begin position="1"/>
        <end position="23"/>
    </location>
</feature>
<evidence type="ECO:0000313" key="4">
    <source>
        <dbReference type="Proteomes" id="UP000054632"/>
    </source>
</evidence>